<evidence type="ECO:0000256" key="2">
    <source>
        <dbReference type="ARBA" id="ARBA00022844"/>
    </source>
</evidence>
<evidence type="ECO:0000256" key="1">
    <source>
        <dbReference type="ARBA" id="ARBA00022580"/>
    </source>
</evidence>
<organism evidence="4 5">
    <name type="scientific">Caviid herpesvirus 2 str. CIDMTR</name>
    <dbReference type="NCBI Taxonomy" id="1415526"/>
    <lineage>
        <taxon>Viruses</taxon>
        <taxon>Duplodnaviria</taxon>
        <taxon>Heunggongvirae</taxon>
        <taxon>Peploviricota</taxon>
        <taxon>Herviviricetes</taxon>
        <taxon>Herpesvirales</taxon>
        <taxon>Orthoherpesviridae</taxon>
        <taxon>Betaherpesvirinae</taxon>
        <taxon>Quwivirus</taxon>
        <taxon>Quwivirus caviidbeta2</taxon>
    </lineage>
</organism>
<feature type="region of interest" description="Disordered" evidence="3">
    <location>
        <begin position="944"/>
        <end position="973"/>
    </location>
</feature>
<evidence type="ECO:0000256" key="3">
    <source>
        <dbReference type="SAM" id="MobiDB-lite"/>
    </source>
</evidence>
<reference evidence="4 5" key="2">
    <citation type="submission" date="2013-11" db="EMBL/GenBank/DDBJ databases">
        <title>Genome sequence of a novel, newly isolated strain of guinea pig cytomegalovirus: CIDMTR strain.</title>
        <authorList>
            <person name="Schleiss M.R."/>
            <person name="Hernandez-Alvarado N."/>
            <person name="Ramaraj T."/>
            <person name="Crow J.A."/>
        </authorList>
    </citation>
    <scope>NUCLEOTIDE SEQUENCE [LARGE SCALE GENOMIC DNA]</scope>
    <source>
        <strain evidence="4">CIDMTR</strain>
    </source>
</reference>
<protein>
    <submittedName>
        <fullName evidence="4">GP47</fullName>
    </submittedName>
</protein>
<proteinExistence type="predicted"/>
<dbReference type="GO" id="GO:0019068">
    <property type="term" value="P:virion assembly"/>
    <property type="evidence" value="ECO:0007669"/>
    <property type="project" value="InterPro"/>
</dbReference>
<feature type="compositionally biased region" description="Basic and acidic residues" evidence="3">
    <location>
        <begin position="947"/>
        <end position="956"/>
    </location>
</feature>
<dbReference type="Pfam" id="PF04523">
    <property type="entry name" value="Herpes_U30"/>
    <property type="match status" value="1"/>
</dbReference>
<sequence length="1037" mass="117536">MATRVLDFNELLAELTRANRRRRSALPIIAKLDVRSINITQITAISIERFLVYVRDDRHDLPFIISHYAYYLISHASFGAETTDWFDRFGEALREIESYYTATRTPLDDSDQSLVSNKQVINISRRFLDRVSDVRAVFSIRAPVDGSPPSAKNKPIKRSPTKTQAERAAMAVVDNTDVKTKTLRDVDAAIAAVRPLINCRAVAELLDRLYRITLAWIAQREPVMQVGTNARRATSDRLDRLLRSYYFYHHHGASNPNAARVFAEASKDKEAISKFTTGDTGQINFATVQIMKPISYAVFSQDPAAGNYARYVFPLIVSDLRIIGQQLSVENAFFHPGLIHSILIMPDEGELPPETIDGLQDLAEYCERITEQLFRNVSSRPAHAVEKLETLVSYAVRLSEMGLNGKTSSMYSDMIVKSYASPQQAFSNADGSRVASVLSSQTYTDVTELKHRIIVLVYNAHMFHLCLERYSPTFLFHNRRRLLLEQRYSVLIGEREELQFVWDNVVNNINRLFYAWFSETEFDDLVGNSSEKDVEYIYRDLLVKWGDILFNKQKTIEVDMEDKSDTKSKPEAKEDAISPTEIREICRSLREKPIDDVLDVVMAITKEPGFLPIFLEAYVIPEYEDALDMDYTKYSLEGTPKLLQLIYLTKLLIPDQLQLSQGLVQVYNLTQFVSRLDVGLFKLLHDASQTLLSIFQNLSPQAEIRRTFSLLGELLITAIVNEYKEALEPLLGDVIPSGSEVLQQYAEHTKRCTAISMSTAKTEHMPQRIGLYFENVHIMTVQLSEVRNTCETLVRKNKNLFSAATSVEQRIEHTNAVLNALSKRIEPYKQALAGELFLRDHVKSVKTIESSLKTTHEKLKTVLEESEKSNRLVTDAVIRILKLVSIISTENLQRFGVADCIAEANGLIQASSRITAPPKPTKEQEEAISRHIISELLHDTFQASTEAPKDAAKEQTQDNGRSMTEQVDDMSSETASYGNVVSDKYMVPKDYHKALLGWYIETSQQAKDDLLSPILSKLTAELNTSSPIRSQEEPMTT</sequence>
<dbReference type="InterPro" id="IPR007611">
    <property type="entry name" value="Herpes_U30"/>
</dbReference>
<dbReference type="EMBL" id="HG531783">
    <property type="protein sequence ID" value="CDI95390.1"/>
    <property type="molecule type" value="Genomic_DNA"/>
</dbReference>
<accession>U6H6C4</accession>
<dbReference type="Proteomes" id="UP000163196">
    <property type="component" value="Genome"/>
</dbReference>
<reference evidence="4 5" key="1">
    <citation type="submission" date="2013-09" db="EMBL/GenBank/DDBJ databases">
        <authorList>
            <person name="Sundararajan A."/>
        </authorList>
    </citation>
    <scope>NUCLEOTIDE SEQUENCE [LARGE SCALE GENOMIC DNA]</scope>
    <source>
        <strain evidence="4">CIDMTR</strain>
    </source>
</reference>
<keyword evidence="2" id="KW-0946">Virion</keyword>
<name>U6H6C4_9BETA</name>
<evidence type="ECO:0000313" key="4">
    <source>
        <dbReference type="EMBL" id="CDI95390.1"/>
    </source>
</evidence>
<evidence type="ECO:0000313" key="5">
    <source>
        <dbReference type="Proteomes" id="UP000163196"/>
    </source>
</evidence>
<keyword evidence="1" id="KW-0920">Virion tegument</keyword>
<dbReference type="GO" id="GO:0044423">
    <property type="term" value="C:virion component"/>
    <property type="evidence" value="ECO:0007669"/>
    <property type="project" value="UniProtKB-KW"/>
</dbReference>